<dbReference type="Proteomes" id="UP001233172">
    <property type="component" value="Unassembled WGS sequence"/>
</dbReference>
<sequence>MVHNSSLKGALLAYLSYLIFLHKGNVTAVNGVTLQAFSELDSVTSCRKGLITLLDKMVYKTRINLAVFNDTLRSVAYEVRKSSSAFFKKICFIKVPLMCRDVYSDRECYCVNTNIRHLYLFVLNATADDIYSRGQLRVLTMLKNLSVLYSDSITMPSIYDPSQVWSSLTINNVLMTENECRANVSGSKVVLQYKCEIDWPSPCNLEVLDGSSNRSIAHGSDVLLFSKPFGEDTNLTWRFKKRFCQGTPDHETLCSIYLEYKEDAAVSSSIKKIAAISISLVVILILVTALIILICWKRRRRYKLTQKVSSNDREATESINLKAES</sequence>
<keyword evidence="4" id="KW-1185">Reference proteome</keyword>
<evidence type="ECO:0000313" key="3">
    <source>
        <dbReference type="EMBL" id="KAK0066859.1"/>
    </source>
</evidence>
<proteinExistence type="predicted"/>
<comment type="caution">
    <text evidence="3">The sequence shown here is derived from an EMBL/GenBank/DDBJ whole genome shotgun (WGS) entry which is preliminary data.</text>
</comment>
<evidence type="ECO:0000256" key="1">
    <source>
        <dbReference type="SAM" id="Phobius"/>
    </source>
</evidence>
<evidence type="ECO:0000256" key="2">
    <source>
        <dbReference type="SAM" id="SignalP"/>
    </source>
</evidence>
<dbReference type="EMBL" id="JASAOG010000009">
    <property type="protein sequence ID" value="KAK0066859.1"/>
    <property type="molecule type" value="Genomic_DNA"/>
</dbReference>
<feature type="signal peptide" evidence="2">
    <location>
        <begin position="1"/>
        <end position="28"/>
    </location>
</feature>
<organism evidence="3 4">
    <name type="scientific">Biomphalaria pfeifferi</name>
    <name type="common">Bloodfluke planorb</name>
    <name type="synonym">Freshwater snail</name>
    <dbReference type="NCBI Taxonomy" id="112525"/>
    <lineage>
        <taxon>Eukaryota</taxon>
        <taxon>Metazoa</taxon>
        <taxon>Spiralia</taxon>
        <taxon>Lophotrochozoa</taxon>
        <taxon>Mollusca</taxon>
        <taxon>Gastropoda</taxon>
        <taxon>Heterobranchia</taxon>
        <taxon>Euthyneura</taxon>
        <taxon>Panpulmonata</taxon>
        <taxon>Hygrophila</taxon>
        <taxon>Lymnaeoidea</taxon>
        <taxon>Planorbidae</taxon>
        <taxon>Biomphalaria</taxon>
    </lineage>
</organism>
<protein>
    <submittedName>
        <fullName evidence="3">Uncharacterized protein</fullName>
    </submittedName>
</protein>
<keyword evidence="1" id="KW-0472">Membrane</keyword>
<evidence type="ECO:0000313" key="4">
    <source>
        <dbReference type="Proteomes" id="UP001233172"/>
    </source>
</evidence>
<feature type="transmembrane region" description="Helical" evidence="1">
    <location>
        <begin position="273"/>
        <end position="296"/>
    </location>
</feature>
<dbReference type="AlphaFoldDB" id="A0AAD8FKW3"/>
<keyword evidence="2" id="KW-0732">Signal</keyword>
<reference evidence="3" key="1">
    <citation type="journal article" date="2023" name="PLoS Negl. Trop. Dis.">
        <title>A genome sequence for Biomphalaria pfeifferi, the major vector snail for the human-infecting parasite Schistosoma mansoni.</title>
        <authorList>
            <person name="Bu L."/>
            <person name="Lu L."/>
            <person name="Laidemitt M.R."/>
            <person name="Zhang S.M."/>
            <person name="Mutuku M."/>
            <person name="Mkoji G."/>
            <person name="Steinauer M."/>
            <person name="Loker E.S."/>
        </authorList>
    </citation>
    <scope>NUCLEOTIDE SEQUENCE</scope>
    <source>
        <strain evidence="3">KasaAsao</strain>
    </source>
</reference>
<accession>A0AAD8FKW3</accession>
<gene>
    <name evidence="3" type="ORF">Bpfe_003594</name>
</gene>
<name>A0AAD8FKW3_BIOPF</name>
<reference evidence="3" key="2">
    <citation type="submission" date="2023-04" db="EMBL/GenBank/DDBJ databases">
        <authorList>
            <person name="Bu L."/>
            <person name="Lu L."/>
            <person name="Laidemitt M.R."/>
            <person name="Zhang S.M."/>
            <person name="Mutuku M."/>
            <person name="Mkoji G."/>
            <person name="Steinauer M."/>
            <person name="Loker E.S."/>
        </authorList>
    </citation>
    <scope>NUCLEOTIDE SEQUENCE</scope>
    <source>
        <strain evidence="3">KasaAsao</strain>
        <tissue evidence="3">Whole Snail</tissue>
    </source>
</reference>
<keyword evidence="1" id="KW-1133">Transmembrane helix</keyword>
<feature type="chain" id="PRO_5042053611" evidence="2">
    <location>
        <begin position="29"/>
        <end position="325"/>
    </location>
</feature>
<keyword evidence="1" id="KW-0812">Transmembrane</keyword>